<evidence type="ECO:0000256" key="1">
    <source>
        <dbReference type="PROSITE-ProRule" id="PRU10141"/>
    </source>
</evidence>
<reference evidence="4 5" key="1">
    <citation type="submission" date="2016-11" db="EMBL/GenBank/DDBJ databases">
        <title>The macronuclear genome of Stentor coeruleus: a giant cell with tiny introns.</title>
        <authorList>
            <person name="Slabodnick M."/>
            <person name="Ruby J.G."/>
            <person name="Reiff S.B."/>
            <person name="Swart E.C."/>
            <person name="Gosai S."/>
            <person name="Prabakaran S."/>
            <person name="Witkowska E."/>
            <person name="Larue G.E."/>
            <person name="Fisher S."/>
            <person name="Freeman R.M."/>
            <person name="Gunawardena J."/>
            <person name="Chu W."/>
            <person name="Stover N.A."/>
            <person name="Gregory B.D."/>
            <person name="Nowacki M."/>
            <person name="Derisi J."/>
            <person name="Roy S.W."/>
            <person name="Marshall W.F."/>
            <person name="Sood P."/>
        </authorList>
    </citation>
    <scope>NUCLEOTIDE SEQUENCE [LARGE SCALE GENOMIC DNA]</scope>
    <source>
        <strain evidence="4">WM001</strain>
    </source>
</reference>
<feature type="region of interest" description="Disordered" evidence="2">
    <location>
        <begin position="258"/>
        <end position="283"/>
    </location>
</feature>
<accession>A0A1R2CV12</accession>
<dbReference type="Pfam" id="PF00069">
    <property type="entry name" value="Pkinase"/>
    <property type="match status" value="1"/>
</dbReference>
<dbReference type="SMART" id="SM00220">
    <property type="entry name" value="S_TKc"/>
    <property type="match status" value="1"/>
</dbReference>
<evidence type="ECO:0000313" key="5">
    <source>
        <dbReference type="Proteomes" id="UP000187209"/>
    </source>
</evidence>
<proteinExistence type="predicted"/>
<dbReference type="GO" id="GO:0005524">
    <property type="term" value="F:ATP binding"/>
    <property type="evidence" value="ECO:0007669"/>
    <property type="project" value="UniProtKB-UniRule"/>
</dbReference>
<dbReference type="PROSITE" id="PS00107">
    <property type="entry name" value="PROTEIN_KINASE_ATP"/>
    <property type="match status" value="1"/>
</dbReference>
<dbReference type="SUPFAM" id="SSF56112">
    <property type="entry name" value="Protein kinase-like (PK-like)"/>
    <property type="match status" value="1"/>
</dbReference>
<evidence type="ECO:0000256" key="2">
    <source>
        <dbReference type="SAM" id="MobiDB-lite"/>
    </source>
</evidence>
<dbReference type="PROSITE" id="PS50011">
    <property type="entry name" value="PROTEIN_KINASE_DOM"/>
    <property type="match status" value="1"/>
</dbReference>
<dbReference type="InterPro" id="IPR050285">
    <property type="entry name" value="STE20_Ser/Thr_kinase"/>
</dbReference>
<feature type="binding site" evidence="1">
    <location>
        <position position="557"/>
    </location>
    <ligand>
        <name>ATP</name>
        <dbReference type="ChEBI" id="CHEBI:30616"/>
    </ligand>
</feature>
<feature type="domain" description="Protein kinase" evidence="3">
    <location>
        <begin position="528"/>
        <end position="780"/>
    </location>
</feature>
<dbReference type="PANTHER" id="PTHR48015">
    <property type="entry name" value="SERINE/THREONINE-PROTEIN KINASE TAO"/>
    <property type="match status" value="1"/>
</dbReference>
<gene>
    <name evidence="4" type="ORF">SteCoe_4308</name>
</gene>
<dbReference type="InterPro" id="IPR011009">
    <property type="entry name" value="Kinase-like_dom_sf"/>
</dbReference>
<evidence type="ECO:0000313" key="4">
    <source>
        <dbReference type="EMBL" id="OMJ92858.1"/>
    </source>
</evidence>
<dbReference type="OrthoDB" id="1043025at2759"/>
<keyword evidence="1" id="KW-0547">Nucleotide-binding</keyword>
<dbReference type="AlphaFoldDB" id="A0A1R2CV12"/>
<dbReference type="InterPro" id="IPR000719">
    <property type="entry name" value="Prot_kinase_dom"/>
</dbReference>
<dbReference type="InterPro" id="IPR017441">
    <property type="entry name" value="Protein_kinase_ATP_BS"/>
</dbReference>
<keyword evidence="5" id="KW-1185">Reference proteome</keyword>
<keyword evidence="1" id="KW-0067">ATP-binding</keyword>
<sequence length="801" mass="91667">MEHCKSCGNILDSNKKKCKICRNAYLDYCFCEGCIHVEDILFNFIGKRYCIPCWIILNESKEEAENNRDSIGALSKYIDSGNIPDEVLVDQTKILSLTDSMKHKRTPEKKRESNYEKLPEGYDPNDDYPKKFVDDYEKAYELQLSFLITDDHYNNFENKDNFSRINPRPYENFPPPRINYPNQNHFKPANPEKDLYPAPFEVKNNSSACNKNYNQIPNQLVNQLPPKIPQLINQELNHPPYIPPQFTQAPSIPPQLNHPPYIPAQFSQAPSIPSQLNRPQSIPPPLKLGVNNPPNILLPINQLPNYPSSNPPPLNLGSNYPPPILPSQKTYNCILENKISMPTETTQNYNNNTMNTYYNQPIYEEKANILSKEPNHLVLNPSITPSAPTLPPDLLNLPPNSYANSLNYSIPSTLPNLDQSITSINYSSIPPPLPKEVYQPPPISQLPEFQSNIPKPPPLISSQPTQNPDILPILQLPQNPNLKNNEEIKTKPLPIIKKEQSNNQQAKNIRISVFIPTQFKSTDPLKEFKLHKRIGNGSSGEIHIAEKILTKEIFAAKIITPKADNEKELVINEISLTQNSNHPNIIKYLEFYDHKHSIWIIEELMSCSLADLILDCPGKIPEHIFKYALYEVLKGLNYLHRRNRIHRDIKSDNILISENGDIKIADLGFAAQLDDVCKARNTLAGTLLWMPPEILQKNNYGIKADIWSLGIVAIELAEGEPPHYTETQHCIISRIINQCPPELKEKDRWSLEFCDFVGKCLVKDPSCRKDTDELLRHSFFIDAEIHKQSFVKYFYEWSNSR</sequence>
<dbReference type="GO" id="GO:0035556">
    <property type="term" value="P:intracellular signal transduction"/>
    <property type="evidence" value="ECO:0007669"/>
    <property type="project" value="TreeGrafter"/>
</dbReference>
<feature type="compositionally biased region" description="Polar residues" evidence="2">
    <location>
        <begin position="265"/>
        <end position="280"/>
    </location>
</feature>
<dbReference type="GO" id="GO:0043408">
    <property type="term" value="P:regulation of MAPK cascade"/>
    <property type="evidence" value="ECO:0007669"/>
    <property type="project" value="TreeGrafter"/>
</dbReference>
<dbReference type="EMBL" id="MPUH01000053">
    <property type="protein sequence ID" value="OMJ92858.1"/>
    <property type="molecule type" value="Genomic_DNA"/>
</dbReference>
<comment type="caution">
    <text evidence="4">The sequence shown here is derived from an EMBL/GenBank/DDBJ whole genome shotgun (WGS) entry which is preliminary data.</text>
</comment>
<dbReference type="GO" id="GO:0005737">
    <property type="term" value="C:cytoplasm"/>
    <property type="evidence" value="ECO:0007669"/>
    <property type="project" value="TreeGrafter"/>
</dbReference>
<organism evidence="4 5">
    <name type="scientific">Stentor coeruleus</name>
    <dbReference type="NCBI Taxonomy" id="5963"/>
    <lineage>
        <taxon>Eukaryota</taxon>
        <taxon>Sar</taxon>
        <taxon>Alveolata</taxon>
        <taxon>Ciliophora</taxon>
        <taxon>Postciliodesmatophora</taxon>
        <taxon>Heterotrichea</taxon>
        <taxon>Heterotrichida</taxon>
        <taxon>Stentoridae</taxon>
        <taxon>Stentor</taxon>
    </lineage>
</organism>
<dbReference type="GO" id="GO:0004674">
    <property type="term" value="F:protein serine/threonine kinase activity"/>
    <property type="evidence" value="ECO:0007669"/>
    <property type="project" value="TreeGrafter"/>
</dbReference>
<dbReference type="Gene3D" id="1.10.510.10">
    <property type="entry name" value="Transferase(Phosphotransferase) domain 1"/>
    <property type="match status" value="1"/>
</dbReference>
<dbReference type="Proteomes" id="UP000187209">
    <property type="component" value="Unassembled WGS sequence"/>
</dbReference>
<dbReference type="PANTHER" id="PTHR48015:SF35">
    <property type="entry name" value="SERINE_THREONINE-PROTEIN KINASE PAK"/>
    <property type="match status" value="1"/>
</dbReference>
<name>A0A1R2CV12_9CILI</name>
<protein>
    <recommendedName>
        <fullName evidence="3">Protein kinase domain-containing protein</fullName>
    </recommendedName>
</protein>
<evidence type="ECO:0000259" key="3">
    <source>
        <dbReference type="PROSITE" id="PS50011"/>
    </source>
</evidence>